<evidence type="ECO:0000313" key="7">
    <source>
        <dbReference type="EMBL" id="KAK6590310.1"/>
    </source>
</evidence>
<organism evidence="7 8">
    <name type="scientific">Cryptosporidium xiaoi</name>
    <dbReference type="NCBI Taxonomy" id="659607"/>
    <lineage>
        <taxon>Eukaryota</taxon>
        <taxon>Sar</taxon>
        <taxon>Alveolata</taxon>
        <taxon>Apicomplexa</taxon>
        <taxon>Conoidasida</taxon>
        <taxon>Coccidia</taxon>
        <taxon>Eucoccidiorida</taxon>
        <taxon>Eimeriorina</taxon>
        <taxon>Cryptosporidiidae</taxon>
        <taxon>Cryptosporidium</taxon>
    </lineage>
</organism>
<comment type="similarity">
    <text evidence="5">Belongs to the class I-like SAM-binding methyltransferase superfamily. EFM4 family.</text>
</comment>
<dbReference type="EMBL" id="JAWDEY010000007">
    <property type="protein sequence ID" value="KAK6590310.1"/>
    <property type="molecule type" value="Genomic_DNA"/>
</dbReference>
<name>A0AAV9XZW0_9CRYT</name>
<evidence type="ECO:0000256" key="1">
    <source>
        <dbReference type="ARBA" id="ARBA00022490"/>
    </source>
</evidence>
<dbReference type="GO" id="GO:0032259">
    <property type="term" value="P:methylation"/>
    <property type="evidence" value="ECO:0007669"/>
    <property type="project" value="UniProtKB-KW"/>
</dbReference>
<evidence type="ECO:0000256" key="3">
    <source>
        <dbReference type="ARBA" id="ARBA00022679"/>
    </source>
</evidence>
<dbReference type="PANTHER" id="PTHR12843">
    <property type="entry name" value="PROTEIN-LYSINE N-METHYLTRANSFERASE METTL10"/>
    <property type="match status" value="1"/>
</dbReference>
<keyword evidence="1 5" id="KW-0963">Cytoplasm</keyword>
<comment type="subcellular location">
    <subcellularLocation>
        <location evidence="5">Cytoplasm</location>
    </subcellularLocation>
</comment>
<protein>
    <recommendedName>
        <fullName evidence="5">Protein-lysine N-methyltransferase RS030_162457</fullName>
        <ecNumber evidence="5">2.1.1.-</ecNumber>
    </recommendedName>
</protein>
<dbReference type="AlphaFoldDB" id="A0AAV9XZW0"/>
<evidence type="ECO:0000256" key="2">
    <source>
        <dbReference type="ARBA" id="ARBA00022603"/>
    </source>
</evidence>
<dbReference type="InterPro" id="IPR025714">
    <property type="entry name" value="Methyltranfer_dom"/>
</dbReference>
<feature type="domain" description="Methyltransferase" evidence="6">
    <location>
        <begin position="61"/>
        <end position="189"/>
    </location>
</feature>
<proteinExistence type="inferred from homology"/>
<keyword evidence="3 5" id="KW-0808">Transferase</keyword>
<dbReference type="Gene3D" id="3.40.50.150">
    <property type="entry name" value="Vaccinia Virus protein VP39"/>
    <property type="match status" value="1"/>
</dbReference>
<evidence type="ECO:0000256" key="5">
    <source>
        <dbReference type="HAMAP-Rule" id="MF_03188"/>
    </source>
</evidence>
<dbReference type="Proteomes" id="UP001311799">
    <property type="component" value="Unassembled WGS sequence"/>
</dbReference>
<dbReference type="InterPro" id="IPR029063">
    <property type="entry name" value="SAM-dependent_MTases_sf"/>
</dbReference>
<dbReference type="PANTHER" id="PTHR12843:SF5">
    <property type="entry name" value="EEF1A LYSINE METHYLTRANSFERASE 2"/>
    <property type="match status" value="1"/>
</dbReference>
<comment type="function">
    <text evidence="5">S-adenosyl-L-methionine-dependent protein-lysine N-methyltransferase that methylates elongation factor 1-alpha.</text>
</comment>
<comment type="caution">
    <text evidence="7">The sequence shown here is derived from an EMBL/GenBank/DDBJ whole genome shotgun (WGS) entry which is preliminary data.</text>
</comment>
<dbReference type="EC" id="2.1.1.-" evidence="5"/>
<dbReference type="GO" id="GO:0016279">
    <property type="term" value="F:protein-lysine N-methyltransferase activity"/>
    <property type="evidence" value="ECO:0007669"/>
    <property type="project" value="UniProtKB-UniRule"/>
</dbReference>
<evidence type="ECO:0000259" key="6">
    <source>
        <dbReference type="Pfam" id="PF13847"/>
    </source>
</evidence>
<dbReference type="InterPro" id="IPR026635">
    <property type="entry name" value="Efm4/METTL10"/>
</dbReference>
<dbReference type="Pfam" id="PF13847">
    <property type="entry name" value="Methyltransf_31"/>
    <property type="match status" value="1"/>
</dbReference>
<keyword evidence="2 5" id="KW-0489">Methyltransferase</keyword>
<dbReference type="CDD" id="cd02440">
    <property type="entry name" value="AdoMet_MTases"/>
    <property type="match status" value="1"/>
</dbReference>
<accession>A0AAV9XZW0</accession>
<dbReference type="GO" id="GO:0005737">
    <property type="term" value="C:cytoplasm"/>
    <property type="evidence" value="ECO:0007669"/>
    <property type="project" value="UniProtKB-SubCell"/>
</dbReference>
<keyword evidence="8" id="KW-1185">Reference proteome</keyword>
<evidence type="ECO:0000313" key="8">
    <source>
        <dbReference type="Proteomes" id="UP001311799"/>
    </source>
</evidence>
<dbReference type="SUPFAM" id="SSF53335">
    <property type="entry name" value="S-adenosyl-L-methionine-dependent methyltransferases"/>
    <property type="match status" value="1"/>
</dbReference>
<sequence>MDSCVEYKSKLVNRNYWEEFYENELKSYKDVGYRGEQWFEEYIDSIIDWIGETLSNYPTKGKILDVGCGNCMFLIEIFRNVDNFESGVGIDYVPSAIDLARKIVKEENLSDQISPFPIDLVSGKEISGENETNQIDLGKFEVVVDKGTYDVFVMKDEVNIYKESIARYLKKESILFITSCNSTPEELTNAFDDRVNFVKISDLPHKSYSYNGIQGQVLASVAFKYIKGD</sequence>
<dbReference type="HAMAP" id="MF_03188">
    <property type="entry name" value="Methyltr_EFM4"/>
    <property type="match status" value="1"/>
</dbReference>
<gene>
    <name evidence="7" type="ORF">RS030_162457</name>
</gene>
<keyword evidence="4 5" id="KW-0949">S-adenosyl-L-methionine</keyword>
<evidence type="ECO:0000256" key="4">
    <source>
        <dbReference type="ARBA" id="ARBA00022691"/>
    </source>
</evidence>
<reference evidence="7 8" key="1">
    <citation type="submission" date="2023-10" db="EMBL/GenBank/DDBJ databases">
        <title>Comparative genomics analysis reveals potential genetic determinants of host preference in Cryptosporidium xiaoi.</title>
        <authorList>
            <person name="Xiao L."/>
            <person name="Li J."/>
        </authorList>
    </citation>
    <scope>NUCLEOTIDE SEQUENCE [LARGE SCALE GENOMIC DNA]</scope>
    <source>
        <strain evidence="7 8">52996</strain>
    </source>
</reference>